<sequence length="121" mass="13408">MYFSQFWGLEGIRLRCRSILFWARTLSLTCRVSLCLPTAEKEGELCVFSYKHTSFLDLGLILMSSFNLSHFLIGPISKHSNIGGEASACTFGRAQTFGPLCVLRELQTTVQGGDTYVKSGS</sequence>
<dbReference type="EMBL" id="JABVXQ010000007">
    <property type="protein sequence ID" value="KAF6099984.1"/>
    <property type="molecule type" value="Genomic_DNA"/>
</dbReference>
<evidence type="ECO:0000313" key="2">
    <source>
        <dbReference type="Proteomes" id="UP000664940"/>
    </source>
</evidence>
<dbReference type="AlphaFoldDB" id="A0A833ZUB4"/>
<gene>
    <name evidence="1" type="ORF">HJG60_011700</name>
</gene>
<evidence type="ECO:0000313" key="1">
    <source>
        <dbReference type="EMBL" id="KAF6099984.1"/>
    </source>
</evidence>
<comment type="caution">
    <text evidence="1">The sequence shown here is derived from an EMBL/GenBank/DDBJ whole genome shotgun (WGS) entry which is preliminary data.</text>
</comment>
<accession>A0A833ZUB4</accession>
<reference evidence="1 2" key="1">
    <citation type="journal article" date="2020" name="Nature">
        <title>Six reference-quality genomes reveal evolution of bat adaptations.</title>
        <authorList>
            <person name="Jebb D."/>
            <person name="Huang Z."/>
            <person name="Pippel M."/>
            <person name="Hughes G.M."/>
            <person name="Lavrichenko K."/>
            <person name="Devanna P."/>
            <person name="Winkler S."/>
            <person name="Jermiin L.S."/>
            <person name="Skirmuntt E.C."/>
            <person name="Katzourakis A."/>
            <person name="Burkitt-Gray L."/>
            <person name="Ray D.A."/>
            <person name="Sullivan K.A.M."/>
            <person name="Roscito J.G."/>
            <person name="Kirilenko B.M."/>
            <person name="Davalos L.M."/>
            <person name="Corthals A.P."/>
            <person name="Power M.L."/>
            <person name="Jones G."/>
            <person name="Ransome R.D."/>
            <person name="Dechmann D.K.N."/>
            <person name="Locatelli A.G."/>
            <person name="Puechmaille S.J."/>
            <person name="Fedrigo O."/>
            <person name="Jarvis E.D."/>
            <person name="Hiller M."/>
            <person name="Vernes S.C."/>
            <person name="Myers E.W."/>
            <person name="Teeling E.C."/>
        </authorList>
    </citation>
    <scope>NUCLEOTIDE SEQUENCE [LARGE SCALE GENOMIC DNA]</scope>
    <source>
        <strain evidence="1">Bat1K_MPI-CBG_1</strain>
    </source>
</reference>
<organism evidence="1 2">
    <name type="scientific">Phyllostomus discolor</name>
    <name type="common">pale spear-nosed bat</name>
    <dbReference type="NCBI Taxonomy" id="89673"/>
    <lineage>
        <taxon>Eukaryota</taxon>
        <taxon>Metazoa</taxon>
        <taxon>Chordata</taxon>
        <taxon>Craniata</taxon>
        <taxon>Vertebrata</taxon>
        <taxon>Euteleostomi</taxon>
        <taxon>Mammalia</taxon>
        <taxon>Eutheria</taxon>
        <taxon>Laurasiatheria</taxon>
        <taxon>Chiroptera</taxon>
        <taxon>Yangochiroptera</taxon>
        <taxon>Phyllostomidae</taxon>
        <taxon>Phyllostominae</taxon>
        <taxon>Phyllostomus</taxon>
    </lineage>
</organism>
<protein>
    <submittedName>
        <fullName evidence="1">Uncharacterized protein</fullName>
    </submittedName>
</protein>
<name>A0A833ZUB4_9CHIR</name>
<proteinExistence type="predicted"/>
<dbReference type="Proteomes" id="UP000664940">
    <property type="component" value="Unassembled WGS sequence"/>
</dbReference>